<feature type="transmembrane region" description="Helical" evidence="1">
    <location>
        <begin position="94"/>
        <end position="116"/>
    </location>
</feature>
<feature type="domain" description="Phosphatidic acid phosphatase type 2/haloperoxidase" evidence="2">
    <location>
        <begin position="126"/>
        <end position="238"/>
    </location>
</feature>
<dbReference type="PANTHER" id="PTHR14969">
    <property type="entry name" value="SPHINGOSINE-1-PHOSPHATE PHOSPHOHYDROLASE"/>
    <property type="match status" value="1"/>
</dbReference>
<dbReference type="EMBL" id="LBNE01000002">
    <property type="protein sequence ID" value="KKO72356.1"/>
    <property type="molecule type" value="Genomic_DNA"/>
</dbReference>
<dbReference type="InterPro" id="IPR036938">
    <property type="entry name" value="PAP2/HPO_sf"/>
</dbReference>
<dbReference type="Pfam" id="PF01569">
    <property type="entry name" value="PAP2"/>
    <property type="match status" value="1"/>
</dbReference>
<evidence type="ECO:0000313" key="3">
    <source>
        <dbReference type="EMBL" id="KKO72356.1"/>
    </source>
</evidence>
<reference evidence="3 4" key="1">
    <citation type="submission" date="2015-04" db="EMBL/GenBank/DDBJ databases">
        <title>Genome sequence of Kerstersia gyiorum CG1.</title>
        <authorList>
            <person name="Greninger A.L."/>
            <person name="Kozyreva V."/>
            <person name="Chaturvedi V."/>
        </authorList>
    </citation>
    <scope>NUCLEOTIDE SEQUENCE [LARGE SCALE GENOMIC DNA]</scope>
    <source>
        <strain evidence="3 4">CG1</strain>
    </source>
</reference>
<dbReference type="SMART" id="SM00014">
    <property type="entry name" value="acidPPc"/>
    <property type="match status" value="1"/>
</dbReference>
<comment type="caution">
    <text evidence="3">The sequence shown here is derived from an EMBL/GenBank/DDBJ whole genome shotgun (WGS) entry which is preliminary data.</text>
</comment>
<dbReference type="PANTHER" id="PTHR14969:SF13">
    <property type="entry name" value="AT30094P"/>
    <property type="match status" value="1"/>
</dbReference>
<keyword evidence="4" id="KW-1185">Reference proteome</keyword>
<feature type="transmembrane region" description="Helical" evidence="1">
    <location>
        <begin position="219"/>
        <end position="241"/>
    </location>
</feature>
<dbReference type="Proteomes" id="UP000078084">
    <property type="component" value="Unassembled WGS sequence"/>
</dbReference>
<dbReference type="STRING" id="206506.AAV32_04540"/>
<keyword evidence="1" id="KW-0472">Membrane</keyword>
<dbReference type="AlphaFoldDB" id="A0A171KTY9"/>
<evidence type="ECO:0000256" key="1">
    <source>
        <dbReference type="SAM" id="Phobius"/>
    </source>
</evidence>
<evidence type="ECO:0000259" key="2">
    <source>
        <dbReference type="SMART" id="SM00014"/>
    </source>
</evidence>
<accession>A0A171KTY9</accession>
<dbReference type="CDD" id="cd03392">
    <property type="entry name" value="PAP2_like_2"/>
    <property type="match status" value="1"/>
</dbReference>
<dbReference type="RefSeq" id="WP_068368128.1">
    <property type="nucleotide sequence ID" value="NZ_CBCSEB010000001.1"/>
</dbReference>
<feature type="transmembrane region" description="Helical" evidence="1">
    <location>
        <begin position="163"/>
        <end position="186"/>
    </location>
</feature>
<feature type="transmembrane region" description="Helical" evidence="1">
    <location>
        <begin position="12"/>
        <end position="34"/>
    </location>
</feature>
<evidence type="ECO:0000313" key="4">
    <source>
        <dbReference type="Proteomes" id="UP000078084"/>
    </source>
</evidence>
<name>A0A171KTY9_9BURK</name>
<sequence>MTEYASWAAAHPYYWLFFMPAGVAVLAALSWRCLAGLQPGWRRTALYGGFALAMTALFLLLAAAVAQPGGMVAFDNALAQALGEQMPGSLLAGLSWFTFLGDRYFLLLLSVLMLALLAWRQRWLLLGTAVLATAGGGALNWVLKHIFQRVRPEHSHGYIEATGFSFPSGHASASLIVYGFGCYLLLRLLPERWHMACVAVSAGLVAAIGASRILLHVHFFSDVVAGFAVSALWLALCVFLAERCFARQWASPTIGRGIGQSSGQSGN</sequence>
<keyword evidence="1" id="KW-0812">Transmembrane</keyword>
<dbReference type="OrthoDB" id="9780918at2"/>
<keyword evidence="1" id="KW-1133">Transmembrane helix</keyword>
<feature type="transmembrane region" description="Helical" evidence="1">
    <location>
        <begin position="46"/>
        <end position="66"/>
    </location>
</feature>
<dbReference type="GeneID" id="99726343"/>
<feature type="transmembrane region" description="Helical" evidence="1">
    <location>
        <begin position="123"/>
        <end position="143"/>
    </location>
</feature>
<dbReference type="Gene3D" id="1.20.144.10">
    <property type="entry name" value="Phosphatidic acid phosphatase type 2/haloperoxidase"/>
    <property type="match status" value="2"/>
</dbReference>
<dbReference type="SUPFAM" id="SSF48317">
    <property type="entry name" value="Acid phosphatase/Vanadium-dependent haloperoxidase"/>
    <property type="match status" value="1"/>
</dbReference>
<organism evidence="3 4">
    <name type="scientific">Kerstersia gyiorum</name>
    <dbReference type="NCBI Taxonomy" id="206506"/>
    <lineage>
        <taxon>Bacteria</taxon>
        <taxon>Pseudomonadati</taxon>
        <taxon>Pseudomonadota</taxon>
        <taxon>Betaproteobacteria</taxon>
        <taxon>Burkholderiales</taxon>
        <taxon>Alcaligenaceae</taxon>
        <taxon>Kerstersia</taxon>
    </lineage>
</organism>
<feature type="transmembrane region" description="Helical" evidence="1">
    <location>
        <begin position="193"/>
        <end position="213"/>
    </location>
</feature>
<dbReference type="InterPro" id="IPR000326">
    <property type="entry name" value="PAP2/HPO"/>
</dbReference>
<proteinExistence type="predicted"/>
<protein>
    <submittedName>
        <fullName evidence="3">Acid phosphatase</fullName>
    </submittedName>
</protein>
<gene>
    <name evidence="3" type="ORF">AAV32_04540</name>
</gene>